<evidence type="ECO:0000313" key="1">
    <source>
        <dbReference type="EMBL" id="KFE68262.1"/>
    </source>
</evidence>
<comment type="caution">
    <text evidence="1">The sequence shown here is derived from an EMBL/GenBank/DDBJ whole genome shotgun (WGS) entry which is preliminary data.</text>
</comment>
<protein>
    <recommendedName>
        <fullName evidence="3">DUF3990 domain-containing protein</fullName>
    </recommendedName>
</protein>
<dbReference type="STRING" id="394096.DB31_7499"/>
<dbReference type="RefSeq" id="WP_044188877.1">
    <property type="nucleotide sequence ID" value="NZ_JMCB01000006.1"/>
</dbReference>
<dbReference type="Proteomes" id="UP000028725">
    <property type="component" value="Unassembled WGS sequence"/>
</dbReference>
<keyword evidence="2" id="KW-1185">Reference proteome</keyword>
<reference evidence="1 2" key="1">
    <citation type="submission" date="2014-04" db="EMBL/GenBank/DDBJ databases">
        <title>Genome assembly of Hyalangium minutum DSM 14724.</title>
        <authorList>
            <person name="Sharma G."/>
            <person name="Subramanian S."/>
        </authorList>
    </citation>
    <scope>NUCLEOTIDE SEQUENCE [LARGE SCALE GENOMIC DNA]</scope>
    <source>
        <strain evidence="1 2">DSM 14724</strain>
    </source>
</reference>
<organism evidence="1 2">
    <name type="scientific">Hyalangium minutum</name>
    <dbReference type="NCBI Taxonomy" id="394096"/>
    <lineage>
        <taxon>Bacteria</taxon>
        <taxon>Pseudomonadati</taxon>
        <taxon>Myxococcota</taxon>
        <taxon>Myxococcia</taxon>
        <taxon>Myxococcales</taxon>
        <taxon>Cystobacterineae</taxon>
        <taxon>Archangiaceae</taxon>
        <taxon>Hyalangium</taxon>
    </lineage>
</organism>
<evidence type="ECO:0008006" key="3">
    <source>
        <dbReference type="Google" id="ProtNLM"/>
    </source>
</evidence>
<dbReference type="AlphaFoldDB" id="A0A085WKP9"/>
<dbReference type="OrthoDB" id="9800843at2"/>
<proteinExistence type="predicted"/>
<sequence length="195" mass="22107">MPLFAFPESPEQDPDRIVIGYHGTRAEQAHLIVAEQQMHPSRNPYDWLGDGIYFWEESQKRAIQWAYDRFPGEAIGVVKASIRLGTCVNLPSQDFDSLLKAAYAEIEREYQARGEPTPTNRGKRRTLDCLVFNLLCDGLDRPVDTLRGIYLEGNSLYPESGHTSHSHIHLCVRNSAAIMRIELVRTELAPSRNGL</sequence>
<name>A0A085WKP9_9BACT</name>
<evidence type="ECO:0000313" key="2">
    <source>
        <dbReference type="Proteomes" id="UP000028725"/>
    </source>
</evidence>
<gene>
    <name evidence="1" type="ORF">DB31_7499</name>
</gene>
<dbReference type="SUPFAM" id="SSF56399">
    <property type="entry name" value="ADP-ribosylation"/>
    <property type="match status" value="1"/>
</dbReference>
<accession>A0A085WKP9</accession>
<dbReference type="EMBL" id="JMCB01000006">
    <property type="protein sequence ID" value="KFE68262.1"/>
    <property type="molecule type" value="Genomic_DNA"/>
</dbReference>